<comment type="caution">
    <text evidence="2">The sequence shown here is derived from an EMBL/GenBank/DDBJ whole genome shotgun (WGS) entry which is preliminary data.</text>
</comment>
<sequence length="77" mass="8801">NKWYANPHFRGTYSFETVESRKEGISLEEILLEPLISNGKPTILFAGEATHPTHYSTVHGAIETGHREAQRIINFYK</sequence>
<evidence type="ECO:0000259" key="1">
    <source>
        <dbReference type="Pfam" id="PF01593"/>
    </source>
</evidence>
<accession>A0A8K0G7M3</accession>
<dbReference type="Gene3D" id="3.50.50.60">
    <property type="entry name" value="FAD/NAD(P)-binding domain"/>
    <property type="match status" value="1"/>
</dbReference>
<dbReference type="Pfam" id="PF01593">
    <property type="entry name" value="Amino_oxidase"/>
    <property type="match status" value="1"/>
</dbReference>
<evidence type="ECO:0000313" key="3">
    <source>
        <dbReference type="Proteomes" id="UP000801492"/>
    </source>
</evidence>
<dbReference type="PANTHER" id="PTHR10742">
    <property type="entry name" value="FLAVIN MONOAMINE OXIDASE"/>
    <property type="match status" value="1"/>
</dbReference>
<keyword evidence="3" id="KW-1185">Reference proteome</keyword>
<feature type="non-terminal residue" evidence="2">
    <location>
        <position position="1"/>
    </location>
</feature>
<dbReference type="PANTHER" id="PTHR10742:SF398">
    <property type="entry name" value="AMINE OXIDASE DOMAIN-CONTAINING PROTEIN-RELATED"/>
    <property type="match status" value="1"/>
</dbReference>
<dbReference type="InterPro" id="IPR050281">
    <property type="entry name" value="Flavin_monoamine_oxidase"/>
</dbReference>
<organism evidence="2 3">
    <name type="scientific">Ignelater luminosus</name>
    <name type="common">Cucubano</name>
    <name type="synonym">Pyrophorus luminosus</name>
    <dbReference type="NCBI Taxonomy" id="2038154"/>
    <lineage>
        <taxon>Eukaryota</taxon>
        <taxon>Metazoa</taxon>
        <taxon>Ecdysozoa</taxon>
        <taxon>Arthropoda</taxon>
        <taxon>Hexapoda</taxon>
        <taxon>Insecta</taxon>
        <taxon>Pterygota</taxon>
        <taxon>Neoptera</taxon>
        <taxon>Endopterygota</taxon>
        <taxon>Coleoptera</taxon>
        <taxon>Polyphaga</taxon>
        <taxon>Elateriformia</taxon>
        <taxon>Elateroidea</taxon>
        <taxon>Elateridae</taxon>
        <taxon>Agrypninae</taxon>
        <taxon>Pyrophorini</taxon>
        <taxon>Ignelater</taxon>
    </lineage>
</organism>
<dbReference type="GO" id="GO:0046592">
    <property type="term" value="F:polyamine oxidase activity"/>
    <property type="evidence" value="ECO:0007669"/>
    <property type="project" value="TreeGrafter"/>
</dbReference>
<gene>
    <name evidence="2" type="ORF">ILUMI_14591</name>
</gene>
<dbReference type="AlphaFoldDB" id="A0A8K0G7M3"/>
<dbReference type="OrthoDB" id="5046242at2759"/>
<dbReference type="Gene3D" id="3.90.660.10">
    <property type="match status" value="1"/>
</dbReference>
<dbReference type="InterPro" id="IPR036188">
    <property type="entry name" value="FAD/NAD-bd_sf"/>
</dbReference>
<proteinExistence type="predicted"/>
<reference evidence="2" key="1">
    <citation type="submission" date="2019-08" db="EMBL/GenBank/DDBJ databases">
        <title>The genome of the North American firefly Photinus pyralis.</title>
        <authorList>
            <consortium name="Photinus pyralis genome working group"/>
            <person name="Fallon T.R."/>
            <person name="Sander Lower S.E."/>
            <person name="Weng J.-K."/>
        </authorList>
    </citation>
    <scope>NUCLEOTIDE SEQUENCE</scope>
    <source>
        <strain evidence="2">TRF0915ILg1</strain>
        <tissue evidence="2">Whole body</tissue>
    </source>
</reference>
<dbReference type="InterPro" id="IPR002937">
    <property type="entry name" value="Amino_oxidase"/>
</dbReference>
<feature type="domain" description="Amine oxidase" evidence="1">
    <location>
        <begin position="2"/>
        <end position="73"/>
    </location>
</feature>
<dbReference type="Proteomes" id="UP000801492">
    <property type="component" value="Unassembled WGS sequence"/>
</dbReference>
<dbReference type="EMBL" id="VTPC01027788">
    <property type="protein sequence ID" value="KAF2891582.1"/>
    <property type="molecule type" value="Genomic_DNA"/>
</dbReference>
<dbReference type="SUPFAM" id="SSF51905">
    <property type="entry name" value="FAD/NAD(P)-binding domain"/>
    <property type="match status" value="1"/>
</dbReference>
<name>A0A8K0G7M3_IGNLU</name>
<evidence type="ECO:0000313" key="2">
    <source>
        <dbReference type="EMBL" id="KAF2891582.1"/>
    </source>
</evidence>
<protein>
    <recommendedName>
        <fullName evidence="1">Amine oxidase domain-containing protein</fullName>
    </recommendedName>
</protein>